<feature type="non-terminal residue" evidence="1">
    <location>
        <position position="1"/>
    </location>
</feature>
<gene>
    <name evidence="1" type="ORF">TGPRC2_227840B</name>
</gene>
<organism evidence="1 2">
    <name type="scientific">Toxoplasma gondii TgCatPRC2</name>
    <dbReference type="NCBI Taxonomy" id="1130821"/>
    <lineage>
        <taxon>Eukaryota</taxon>
        <taxon>Sar</taxon>
        <taxon>Alveolata</taxon>
        <taxon>Apicomplexa</taxon>
        <taxon>Conoidasida</taxon>
        <taxon>Coccidia</taxon>
        <taxon>Eucoccidiorida</taxon>
        <taxon>Eimeriorina</taxon>
        <taxon>Sarcocystidae</taxon>
        <taxon>Toxoplasma</taxon>
    </lineage>
</organism>
<sequence>RRRFAHTFCKKETFSFFLQISVTGGA</sequence>
<dbReference type="VEuPathDB" id="ToxoDB:TGPRC2_227840B"/>
<dbReference type="Proteomes" id="UP000075225">
    <property type="component" value="Unassembled WGS sequence"/>
</dbReference>
<dbReference type="AlphaFoldDB" id="A0A151H6S7"/>
<evidence type="ECO:0000313" key="2">
    <source>
        <dbReference type="Proteomes" id="UP000075225"/>
    </source>
</evidence>
<reference evidence="2" key="1">
    <citation type="submission" date="2016-03" db="EMBL/GenBank/DDBJ databases">
        <authorList>
            <person name="Sibley D."/>
            <person name="Venepally P."/>
            <person name="Karamycheva S."/>
            <person name="Hadjithomas M."/>
            <person name="Khan A."/>
            <person name="Brunk B."/>
            <person name="Roos D."/>
            <person name="Caler E."/>
            <person name="Lorenzi H."/>
        </authorList>
    </citation>
    <scope>NUCLEOTIDE SEQUENCE [LARGE SCALE GENOMIC DNA]</scope>
    <source>
        <strain evidence="2">TgCatPRC2</strain>
    </source>
</reference>
<accession>A0A151H6S7</accession>
<proteinExistence type="predicted"/>
<protein>
    <submittedName>
        <fullName evidence="1">Memo family protein</fullName>
    </submittedName>
</protein>
<dbReference type="EMBL" id="AHZP02002101">
    <property type="protein sequence ID" value="KYK65042.1"/>
    <property type="molecule type" value="Genomic_DNA"/>
</dbReference>
<evidence type="ECO:0000313" key="1">
    <source>
        <dbReference type="EMBL" id="KYK65042.1"/>
    </source>
</evidence>
<feature type="non-terminal residue" evidence="1">
    <location>
        <position position="26"/>
    </location>
</feature>
<comment type="caution">
    <text evidence="1">The sequence shown here is derived from an EMBL/GenBank/DDBJ whole genome shotgun (WGS) entry which is preliminary data.</text>
</comment>
<name>A0A151H6S7_TOXGO</name>